<sequence>MDIGSRCEIPGKRRGQVAYVGPVDGIPAGEWVGVRLDLPFGKNDGSHAGKRYFDADPMHGVFVRPESVNISEAFPPLLVVNDELSLEEKVRVVEDARALQRESAQRKQALNTKDTLAASIESFWKDFTELETQTRSKLDALANQGMNMSVREEVEILLGDTNQMREMAATASLYLPPYDIRQSQNILTRLRNEIDALRNALAPRKKFTFKARAKKATAAETSTQVVKNLAEPEFVPQALENELIYADKTDEVIVITAQDAPDLTLTRLTNCVVCIPVPTSAVRATHLSQCHVFTGPIQGSLWLEDCTKSTFTVACRQLRVHHSHQTNFFLRIKSHPIIEDCTKLGFAPYSMNYEGLDVQLKSADMETTTTLWSQVHDFKWHRAQQSPNWRLLSEEEIKKHPSDGRGRTYVHFE</sequence>
<feature type="domain" description="CAP-Gly" evidence="7">
    <location>
        <begin position="28"/>
        <end position="64"/>
    </location>
</feature>
<name>A0A1V9ZCK7_9STRA</name>
<evidence type="ECO:0000259" key="7">
    <source>
        <dbReference type="PROSITE" id="PS50245"/>
    </source>
</evidence>
<reference evidence="9 10" key="1">
    <citation type="journal article" date="2014" name="Genome Biol. Evol.">
        <title>The secreted proteins of Achlya hypogyna and Thraustotheca clavata identify the ancestral oomycete secretome and reveal gene acquisitions by horizontal gene transfer.</title>
        <authorList>
            <person name="Misner I."/>
            <person name="Blouin N."/>
            <person name="Leonard G."/>
            <person name="Richards T.A."/>
            <person name="Lane C.E."/>
        </authorList>
    </citation>
    <scope>NUCLEOTIDE SEQUENCE [LARGE SCALE GENOMIC DNA]</scope>
    <source>
        <strain evidence="9 10">ATCC 34112</strain>
    </source>
</reference>
<organism evidence="9 10">
    <name type="scientific">Thraustotheca clavata</name>
    <dbReference type="NCBI Taxonomy" id="74557"/>
    <lineage>
        <taxon>Eukaryota</taxon>
        <taxon>Sar</taxon>
        <taxon>Stramenopiles</taxon>
        <taxon>Oomycota</taxon>
        <taxon>Saprolegniomycetes</taxon>
        <taxon>Saprolegniales</taxon>
        <taxon>Achlyaceae</taxon>
        <taxon>Thraustotheca</taxon>
    </lineage>
</organism>
<dbReference type="Pfam" id="PF01302">
    <property type="entry name" value="CAP_GLY"/>
    <property type="match status" value="1"/>
</dbReference>
<accession>A0A1V9ZCK7</accession>
<evidence type="ECO:0000256" key="3">
    <source>
        <dbReference type="ARBA" id="ARBA00022490"/>
    </source>
</evidence>
<dbReference type="GO" id="GO:0007023">
    <property type="term" value="P:post-chaperonin tubulin folding pathway"/>
    <property type="evidence" value="ECO:0007669"/>
    <property type="project" value="InterPro"/>
</dbReference>
<dbReference type="GO" id="GO:0005737">
    <property type="term" value="C:cytoplasm"/>
    <property type="evidence" value="ECO:0007669"/>
    <property type="project" value="UniProtKB-SubCell"/>
</dbReference>
<dbReference type="SMART" id="SM01052">
    <property type="entry name" value="CAP_GLY"/>
    <property type="match status" value="1"/>
</dbReference>
<dbReference type="Gene3D" id="2.160.20.70">
    <property type="match status" value="1"/>
</dbReference>
<dbReference type="EMBL" id="JNBS01002066">
    <property type="protein sequence ID" value="OQR95651.1"/>
    <property type="molecule type" value="Genomic_DNA"/>
</dbReference>
<dbReference type="GO" id="GO:0015631">
    <property type="term" value="F:tubulin binding"/>
    <property type="evidence" value="ECO:0007669"/>
    <property type="project" value="InterPro"/>
</dbReference>
<dbReference type="InterPro" id="IPR012945">
    <property type="entry name" value="Tubulin-bd_cofactor_C_dom"/>
</dbReference>
<feature type="domain" description="C-CAP/cofactor C-like" evidence="8">
    <location>
        <begin position="203"/>
        <end position="380"/>
    </location>
</feature>
<protein>
    <submittedName>
        <fullName evidence="9">Tubulin-specific chaperone C</fullName>
    </submittedName>
</protein>
<evidence type="ECO:0000256" key="5">
    <source>
        <dbReference type="ARBA" id="ARBA00023186"/>
    </source>
</evidence>
<evidence type="ECO:0000313" key="10">
    <source>
        <dbReference type="Proteomes" id="UP000243217"/>
    </source>
</evidence>
<dbReference type="Proteomes" id="UP000243217">
    <property type="component" value="Unassembled WGS sequence"/>
</dbReference>
<dbReference type="InterPro" id="IPR016098">
    <property type="entry name" value="CAP/MinC_C"/>
</dbReference>
<comment type="subunit">
    <text evidence="6">Supercomplex made of cofactors A to E. Cofactors A and D function by capturing and stabilizing tubulin in a quasi-native conformation. Cofactor E binds to the cofactor D-tubulin complex; interaction with cofactor C then causes the release of tubulin polypeptides that are committed to the native state.</text>
</comment>
<dbReference type="PANTHER" id="PTHR15139">
    <property type="entry name" value="TUBULIN FOLDING COFACTOR C"/>
    <property type="match status" value="1"/>
</dbReference>
<gene>
    <name evidence="9" type="ORF">THRCLA_07685</name>
</gene>
<dbReference type="PROSITE" id="PS51329">
    <property type="entry name" value="C_CAP_COFACTOR_C"/>
    <property type="match status" value="1"/>
</dbReference>
<dbReference type="AlphaFoldDB" id="A0A1V9ZCK7"/>
<keyword evidence="5" id="KW-0143">Chaperone</keyword>
<dbReference type="PANTHER" id="PTHR15139:SF0">
    <property type="entry name" value="TUBULIN-SPECIFIC CHAPERONE C"/>
    <property type="match status" value="1"/>
</dbReference>
<dbReference type="InterPro" id="IPR006599">
    <property type="entry name" value="CARP_motif"/>
</dbReference>
<proteinExistence type="inferred from homology"/>
<dbReference type="InterPro" id="IPR000938">
    <property type="entry name" value="CAP-Gly_domain"/>
</dbReference>
<dbReference type="Pfam" id="PF07986">
    <property type="entry name" value="TBCC"/>
    <property type="match status" value="1"/>
</dbReference>
<evidence type="ECO:0000256" key="4">
    <source>
        <dbReference type="ARBA" id="ARBA00022990"/>
    </source>
</evidence>
<comment type="caution">
    <text evidence="9">The sequence shown here is derived from an EMBL/GenBank/DDBJ whole genome shotgun (WGS) entry which is preliminary data.</text>
</comment>
<evidence type="ECO:0000256" key="1">
    <source>
        <dbReference type="ARBA" id="ARBA00004496"/>
    </source>
</evidence>
<dbReference type="SMART" id="SM00673">
    <property type="entry name" value="CARP"/>
    <property type="match status" value="2"/>
</dbReference>
<dbReference type="InterPro" id="IPR017901">
    <property type="entry name" value="C-CAP_CF_C-like"/>
</dbReference>
<comment type="subcellular location">
    <subcellularLocation>
        <location evidence="1">Cytoplasm</location>
    </subcellularLocation>
</comment>
<dbReference type="InterPro" id="IPR038397">
    <property type="entry name" value="TBCC_N_sf"/>
</dbReference>
<keyword evidence="10" id="KW-1185">Reference proteome</keyword>
<keyword evidence="3" id="KW-0963">Cytoplasm</keyword>
<dbReference type="InterPro" id="IPR027684">
    <property type="entry name" value="TBCC"/>
</dbReference>
<evidence type="ECO:0000259" key="8">
    <source>
        <dbReference type="PROSITE" id="PS51329"/>
    </source>
</evidence>
<evidence type="ECO:0000313" key="9">
    <source>
        <dbReference type="EMBL" id="OQR95651.1"/>
    </source>
</evidence>
<evidence type="ECO:0000256" key="6">
    <source>
        <dbReference type="ARBA" id="ARBA00026055"/>
    </source>
</evidence>
<dbReference type="PROSITE" id="PS00845">
    <property type="entry name" value="CAP_GLY_1"/>
    <property type="match status" value="1"/>
</dbReference>
<dbReference type="OrthoDB" id="194775at2759"/>
<dbReference type="SUPFAM" id="SSF74924">
    <property type="entry name" value="Cap-Gly domain"/>
    <property type="match status" value="1"/>
</dbReference>
<dbReference type="Pfam" id="PF16752">
    <property type="entry name" value="TBCC_N"/>
    <property type="match status" value="1"/>
</dbReference>
<dbReference type="Gene3D" id="2.30.30.190">
    <property type="entry name" value="CAP Gly-rich-like domain"/>
    <property type="match status" value="1"/>
</dbReference>
<dbReference type="InterPro" id="IPR031925">
    <property type="entry name" value="TBCC_N"/>
</dbReference>
<evidence type="ECO:0000256" key="2">
    <source>
        <dbReference type="ARBA" id="ARBA00008848"/>
    </source>
</evidence>
<dbReference type="GO" id="GO:0007021">
    <property type="term" value="P:tubulin complex assembly"/>
    <property type="evidence" value="ECO:0007669"/>
    <property type="project" value="TreeGrafter"/>
</dbReference>
<dbReference type="STRING" id="74557.A0A1V9ZCK7"/>
<keyword evidence="4" id="KW-0007">Acetylation</keyword>
<dbReference type="InterPro" id="IPR036859">
    <property type="entry name" value="CAP-Gly_dom_sf"/>
</dbReference>
<dbReference type="PROSITE" id="PS50245">
    <property type="entry name" value="CAP_GLY_2"/>
    <property type="match status" value="1"/>
</dbReference>
<dbReference type="Gene3D" id="1.20.58.1250">
    <property type="entry name" value="Tubulin Binding Cofactor C, N-terminal domain"/>
    <property type="match status" value="1"/>
</dbReference>
<comment type="similarity">
    <text evidence="2">Belongs to the TBCC family.</text>
</comment>